<dbReference type="SUPFAM" id="SSF49303">
    <property type="entry name" value="beta-Galactosidase/glucuronidase domain"/>
    <property type="match status" value="1"/>
</dbReference>
<accession>A0A1R1B4Q6</accession>
<protein>
    <submittedName>
        <fullName evidence="8">Glycoside hydrolase</fullName>
    </submittedName>
</protein>
<dbReference type="InterPro" id="IPR006103">
    <property type="entry name" value="Glyco_hydro_2_cat"/>
</dbReference>
<dbReference type="GO" id="GO:0004553">
    <property type="term" value="F:hydrolase activity, hydrolyzing O-glycosyl compounds"/>
    <property type="evidence" value="ECO:0007669"/>
    <property type="project" value="InterPro"/>
</dbReference>
<keyword evidence="3" id="KW-0326">Glycosidase</keyword>
<sequence length="929" mass="105585">MNTSVAPSIHTEIPRAEYPRPDFERKDWLNLNGQWSFRLDTEGSGNVRQQAGTSAGDDATGLQGGDASLFTSEITVPFSWVSPLSGIERNEKGVGWYRRSVKWEPAKKQSRIFLRFGAVDYLCDVWVNGKHVGSHQGGYGTFEFDVTTVWDSAKDNTIVVRAEDFDHNYQARGKQGYGEIRGIWQPVWLEARPQTYMEQAIFTTSIDGQIELKSKIQAQEAGVATLQLSFAEGSVTHQVEWELQEGANERTTVFQVHDPRLWSPETPHLYEGELRLAGSSGEDVVHTYFGIREIGTAKFDGRDYRWITLNGKPVYLNGTLDQSYHQTGFFTYPTDTEMRDEIYLMKRLGLNFVRIHIKPEEPRKLYWADKLGILVMEDMPCFWGNPDETARSAYEREAQEVIERDRNHPSIFSWVMFNETWGLRTDSKTTGLTGGEEQHSYYLPETQEWVREKYRWAKEVDPTRIVEDNSPCAYDHVETDINTWHFYINGYEPLRNHIEEIVQKTHPGSEHNYIGGNQQGDAPLMNSECGNVWGVDGGAGDSDLAWHYRYMLNEFRRHDKLCGFVFTEFRDVTNEFNGYYRLDGTDKKFGYEDFVPGMTIADLHTPDFIVIVAPPCQTLEQGAEAVIPLLRSSYSDQYHGQKLTLAWELSYDQLGTKVVADQGTLEVAWDGYGVTPLTELKLRMPKTDAVAILGVRLLNAANGVVTRNFTTFDVRGGKGQGNDGVEGRTVSIPVNTFRKQSFAYMWEALQGSKVNGGGEGRFVYEVQLPDHDEQPLIRDIEIFFEAGAKRLLARNIEGARHRTHGIDFMHGASADVEYNPSTYYMTDEELHESRISVWVDDVQIGEAVLTDDPADSRGVLSWHYQPVNNLLEDAGSYGYLCQAQVPGRLAAELDRKRSFQLKLRAEEGGISLYGRNAGRYPIDLLVRCR</sequence>
<dbReference type="RefSeq" id="WP_076322649.1">
    <property type="nucleotide sequence ID" value="NZ_MRTF01000003.1"/>
</dbReference>
<evidence type="ECO:0000256" key="1">
    <source>
        <dbReference type="ARBA" id="ARBA00007401"/>
    </source>
</evidence>
<dbReference type="EMBL" id="MRTF01000003">
    <property type="protein sequence ID" value="OME93983.1"/>
    <property type="molecule type" value="Genomic_DNA"/>
</dbReference>
<evidence type="ECO:0000256" key="3">
    <source>
        <dbReference type="ARBA" id="ARBA00023295"/>
    </source>
</evidence>
<dbReference type="InterPro" id="IPR006104">
    <property type="entry name" value="Glyco_hydro_2_N"/>
</dbReference>
<evidence type="ECO:0000313" key="9">
    <source>
        <dbReference type="Proteomes" id="UP000187074"/>
    </source>
</evidence>
<dbReference type="InterPro" id="IPR017853">
    <property type="entry name" value="GH"/>
</dbReference>
<dbReference type="OrthoDB" id="9762066at2"/>
<dbReference type="Gene3D" id="2.60.120.260">
    <property type="entry name" value="Galactose-binding domain-like"/>
    <property type="match status" value="1"/>
</dbReference>
<evidence type="ECO:0000313" key="8">
    <source>
        <dbReference type="EMBL" id="OME93983.1"/>
    </source>
</evidence>
<comment type="caution">
    <text evidence="8">The sequence shown here is derived from an EMBL/GenBank/DDBJ whole genome shotgun (WGS) entry which is preliminary data.</text>
</comment>
<gene>
    <name evidence="8" type="ORF">BK123_12185</name>
</gene>
<dbReference type="Gene3D" id="3.20.20.80">
    <property type="entry name" value="Glycosidases"/>
    <property type="match status" value="1"/>
</dbReference>
<proteinExistence type="inferred from homology"/>
<evidence type="ECO:0000259" key="5">
    <source>
        <dbReference type="Pfam" id="PF00703"/>
    </source>
</evidence>
<dbReference type="InterPro" id="IPR051913">
    <property type="entry name" value="GH2_Domain-Containing"/>
</dbReference>
<dbReference type="Gene3D" id="2.60.40.10">
    <property type="entry name" value="Immunoglobulins"/>
    <property type="match status" value="1"/>
</dbReference>
<dbReference type="Pfam" id="PF02836">
    <property type="entry name" value="Glyco_hydro_2_C"/>
    <property type="match status" value="1"/>
</dbReference>
<dbReference type="STRING" id="1401.BK123_12185"/>
<name>A0A1R1B4Q6_PAELA</name>
<feature type="region of interest" description="Disordered" evidence="4">
    <location>
        <begin position="42"/>
        <end position="62"/>
    </location>
</feature>
<dbReference type="Proteomes" id="UP000187074">
    <property type="component" value="Unassembled WGS sequence"/>
</dbReference>
<dbReference type="InterPro" id="IPR006101">
    <property type="entry name" value="Glyco_hydro_2"/>
</dbReference>
<dbReference type="Pfam" id="PF02837">
    <property type="entry name" value="Glyco_hydro_2_N"/>
    <property type="match status" value="1"/>
</dbReference>
<dbReference type="SUPFAM" id="SSF51445">
    <property type="entry name" value="(Trans)glycosidases"/>
    <property type="match status" value="1"/>
</dbReference>
<dbReference type="PROSITE" id="PS00608">
    <property type="entry name" value="GLYCOSYL_HYDROL_F2_2"/>
    <property type="match status" value="1"/>
</dbReference>
<dbReference type="InterPro" id="IPR023232">
    <property type="entry name" value="Glyco_hydro_2_AS"/>
</dbReference>
<dbReference type="PANTHER" id="PTHR42732">
    <property type="entry name" value="BETA-GALACTOSIDASE"/>
    <property type="match status" value="1"/>
</dbReference>
<evidence type="ECO:0000256" key="4">
    <source>
        <dbReference type="SAM" id="MobiDB-lite"/>
    </source>
</evidence>
<dbReference type="Pfam" id="PF00703">
    <property type="entry name" value="Glyco_hydro_2"/>
    <property type="match status" value="1"/>
</dbReference>
<reference evidence="8 9" key="1">
    <citation type="submission" date="2016-11" db="EMBL/GenBank/DDBJ databases">
        <title>Paenibacillus species isolates.</title>
        <authorList>
            <person name="Beno S.M."/>
        </authorList>
    </citation>
    <scope>NUCLEOTIDE SEQUENCE [LARGE SCALE GENOMIC DNA]</scope>
    <source>
        <strain evidence="8 9">FSL F4-0100</strain>
    </source>
</reference>
<dbReference type="AlphaFoldDB" id="A0A1R1B4Q6"/>
<feature type="domain" description="Glycoside hydrolase family 2 immunoglobulin-like beta-sandwich" evidence="5">
    <location>
        <begin position="207"/>
        <end position="292"/>
    </location>
</feature>
<evidence type="ECO:0000256" key="2">
    <source>
        <dbReference type="ARBA" id="ARBA00022801"/>
    </source>
</evidence>
<evidence type="ECO:0000259" key="7">
    <source>
        <dbReference type="Pfam" id="PF02837"/>
    </source>
</evidence>
<dbReference type="InterPro" id="IPR036156">
    <property type="entry name" value="Beta-gal/glucu_dom_sf"/>
</dbReference>
<dbReference type="SUPFAM" id="SSF49785">
    <property type="entry name" value="Galactose-binding domain-like"/>
    <property type="match status" value="1"/>
</dbReference>
<dbReference type="PRINTS" id="PR00132">
    <property type="entry name" value="GLHYDRLASE2"/>
</dbReference>
<comment type="similarity">
    <text evidence="1">Belongs to the glycosyl hydrolase 2 family.</text>
</comment>
<feature type="domain" description="Glycoside hydrolase family 2 catalytic" evidence="6">
    <location>
        <begin position="307"/>
        <end position="530"/>
    </location>
</feature>
<keyword evidence="2 8" id="KW-0378">Hydrolase</keyword>
<dbReference type="InterPro" id="IPR008979">
    <property type="entry name" value="Galactose-bd-like_sf"/>
</dbReference>
<feature type="domain" description="Glycosyl hydrolases family 2 sugar binding" evidence="7">
    <location>
        <begin position="31"/>
        <end position="162"/>
    </location>
</feature>
<feature type="compositionally biased region" description="Polar residues" evidence="4">
    <location>
        <begin position="43"/>
        <end position="53"/>
    </location>
</feature>
<dbReference type="InterPro" id="IPR006102">
    <property type="entry name" value="Ig-like_GH2"/>
</dbReference>
<dbReference type="InterPro" id="IPR013783">
    <property type="entry name" value="Ig-like_fold"/>
</dbReference>
<evidence type="ECO:0000259" key="6">
    <source>
        <dbReference type="Pfam" id="PF02836"/>
    </source>
</evidence>
<dbReference type="GO" id="GO:0005975">
    <property type="term" value="P:carbohydrate metabolic process"/>
    <property type="evidence" value="ECO:0007669"/>
    <property type="project" value="InterPro"/>
</dbReference>
<dbReference type="PANTHER" id="PTHR42732:SF2">
    <property type="entry name" value="BETA-MANNOSIDASE"/>
    <property type="match status" value="1"/>
</dbReference>
<organism evidence="8 9">
    <name type="scientific">Paenibacillus lautus</name>
    <name type="common">Bacillus lautus</name>
    <dbReference type="NCBI Taxonomy" id="1401"/>
    <lineage>
        <taxon>Bacteria</taxon>
        <taxon>Bacillati</taxon>
        <taxon>Bacillota</taxon>
        <taxon>Bacilli</taxon>
        <taxon>Bacillales</taxon>
        <taxon>Paenibacillaceae</taxon>
        <taxon>Paenibacillus</taxon>
    </lineage>
</organism>